<name>A0A645ASG4_9ZZZZ</name>
<dbReference type="EMBL" id="VSSQ01014513">
    <property type="protein sequence ID" value="MPM53813.1"/>
    <property type="molecule type" value="Genomic_DNA"/>
</dbReference>
<evidence type="ECO:0000313" key="1">
    <source>
        <dbReference type="EMBL" id="MPM53813.1"/>
    </source>
</evidence>
<proteinExistence type="predicted"/>
<accession>A0A645ASG4</accession>
<reference evidence="1" key="1">
    <citation type="submission" date="2019-08" db="EMBL/GenBank/DDBJ databases">
        <authorList>
            <person name="Kucharzyk K."/>
            <person name="Murdoch R.W."/>
            <person name="Higgins S."/>
            <person name="Loffler F."/>
        </authorList>
    </citation>
    <scope>NUCLEOTIDE SEQUENCE</scope>
</reference>
<comment type="caution">
    <text evidence="1">The sequence shown here is derived from an EMBL/GenBank/DDBJ whole genome shotgun (WGS) entry which is preliminary data.</text>
</comment>
<organism evidence="1">
    <name type="scientific">bioreactor metagenome</name>
    <dbReference type="NCBI Taxonomy" id="1076179"/>
    <lineage>
        <taxon>unclassified sequences</taxon>
        <taxon>metagenomes</taxon>
        <taxon>ecological metagenomes</taxon>
    </lineage>
</organism>
<dbReference type="AlphaFoldDB" id="A0A645ASG4"/>
<gene>
    <name evidence="1" type="ORF">SDC9_100582</name>
</gene>
<protein>
    <submittedName>
        <fullName evidence="1">Uncharacterized protein</fullName>
    </submittedName>
</protein>
<sequence length="181" mass="19466">MTRTTEGHVEFAAYLIVHAVAAHVVSALHLSGNQVDAGVNHAVVAGRSMERDIVLLFAEHNAHIIPRAFARNGAANDTAAYNQDIRFHTFQSSICKRGNAHGRNLSARKANIVDEAFRTAAPGSEHSSLNNIVPAIQRAFQNDAAVVEARGNAAAETVGKDAIDSFDGRHTKFSRTESRVS</sequence>